<proteinExistence type="inferred from homology"/>
<evidence type="ECO:0000256" key="1">
    <source>
        <dbReference type="ARBA" id="ARBA00010641"/>
    </source>
</evidence>
<dbReference type="RefSeq" id="WP_223578235.1">
    <property type="nucleotide sequence ID" value="NZ_BAABFU010000002.1"/>
</dbReference>
<dbReference type="InterPro" id="IPR013249">
    <property type="entry name" value="RNA_pol_sigma70_r4_t2"/>
</dbReference>
<gene>
    <name evidence="8" type="ORF">GCM10023150_14760</name>
</gene>
<reference evidence="9" key="1">
    <citation type="journal article" date="2019" name="Int. J. Syst. Evol. Microbiol.">
        <title>The Global Catalogue of Microorganisms (GCM) 10K type strain sequencing project: providing services to taxonomists for standard genome sequencing and annotation.</title>
        <authorList>
            <consortium name="The Broad Institute Genomics Platform"/>
            <consortium name="The Broad Institute Genome Sequencing Center for Infectious Disease"/>
            <person name="Wu L."/>
            <person name="Ma J."/>
        </authorList>
    </citation>
    <scope>NUCLEOTIDE SEQUENCE [LARGE SCALE GENOMIC DNA]</scope>
    <source>
        <strain evidence="9">JCM 17727</strain>
    </source>
</reference>
<keyword evidence="2" id="KW-0805">Transcription regulation</keyword>
<keyword evidence="5" id="KW-0804">Transcription</keyword>
<dbReference type="InterPro" id="IPR007627">
    <property type="entry name" value="RNA_pol_sigma70_r2"/>
</dbReference>
<dbReference type="NCBIfam" id="TIGR02937">
    <property type="entry name" value="sigma70-ECF"/>
    <property type="match status" value="1"/>
</dbReference>
<dbReference type="Gene3D" id="1.10.1740.10">
    <property type="match status" value="1"/>
</dbReference>
<dbReference type="PANTHER" id="PTHR43133:SF8">
    <property type="entry name" value="RNA POLYMERASE SIGMA FACTOR HI_1459-RELATED"/>
    <property type="match status" value="1"/>
</dbReference>
<dbReference type="InterPro" id="IPR013325">
    <property type="entry name" value="RNA_pol_sigma_r2"/>
</dbReference>
<feature type="domain" description="RNA polymerase sigma-70 region 2" evidence="6">
    <location>
        <begin position="12"/>
        <end position="80"/>
    </location>
</feature>
<keyword evidence="4" id="KW-0238">DNA-binding</keyword>
<evidence type="ECO:0008006" key="10">
    <source>
        <dbReference type="Google" id="ProtNLM"/>
    </source>
</evidence>
<dbReference type="EMBL" id="BAABFU010000002">
    <property type="protein sequence ID" value="GAA4349852.1"/>
    <property type="molecule type" value="Genomic_DNA"/>
</dbReference>
<evidence type="ECO:0000256" key="2">
    <source>
        <dbReference type="ARBA" id="ARBA00023015"/>
    </source>
</evidence>
<dbReference type="PANTHER" id="PTHR43133">
    <property type="entry name" value="RNA POLYMERASE ECF-TYPE SIGMA FACTO"/>
    <property type="match status" value="1"/>
</dbReference>
<dbReference type="Pfam" id="PF04542">
    <property type="entry name" value="Sigma70_r2"/>
    <property type="match status" value="1"/>
</dbReference>
<dbReference type="Gene3D" id="1.10.10.10">
    <property type="entry name" value="Winged helix-like DNA-binding domain superfamily/Winged helix DNA-binding domain"/>
    <property type="match status" value="1"/>
</dbReference>
<dbReference type="InterPro" id="IPR013324">
    <property type="entry name" value="RNA_pol_sigma_r3/r4-like"/>
</dbReference>
<dbReference type="InterPro" id="IPR036388">
    <property type="entry name" value="WH-like_DNA-bd_sf"/>
</dbReference>
<evidence type="ECO:0000259" key="6">
    <source>
        <dbReference type="Pfam" id="PF04542"/>
    </source>
</evidence>
<dbReference type="SUPFAM" id="SSF88659">
    <property type="entry name" value="Sigma3 and sigma4 domains of RNA polymerase sigma factors"/>
    <property type="match status" value="1"/>
</dbReference>
<dbReference type="SUPFAM" id="SSF88946">
    <property type="entry name" value="Sigma2 domain of RNA polymerase sigma factors"/>
    <property type="match status" value="1"/>
</dbReference>
<evidence type="ECO:0000313" key="8">
    <source>
        <dbReference type="EMBL" id="GAA4349852.1"/>
    </source>
</evidence>
<sequence>MKKQQKQHIAELANQYGRQVFATAYRIVGDSYHAEDITQEVYMKLFKKTPKAFDNVKNWAAYLTTMATSASLDLLRKHHRLSEQSFSDEEFTGNVMPLSSSSEPTPEKQFALTQDIQQLRDALTKLSEQEAKVFVLRFVEELSYDDIAEQLSLTSGNVGIILNRTRQKLARLLSHSQNTGEKHETYS</sequence>
<dbReference type="Proteomes" id="UP001501294">
    <property type="component" value="Unassembled WGS sequence"/>
</dbReference>
<dbReference type="InterPro" id="IPR039425">
    <property type="entry name" value="RNA_pol_sigma-70-like"/>
</dbReference>
<comment type="similarity">
    <text evidence="1">Belongs to the sigma-70 factor family. ECF subfamily.</text>
</comment>
<evidence type="ECO:0000313" key="9">
    <source>
        <dbReference type="Proteomes" id="UP001501294"/>
    </source>
</evidence>
<evidence type="ECO:0000256" key="5">
    <source>
        <dbReference type="ARBA" id="ARBA00023163"/>
    </source>
</evidence>
<name>A0ABP8I2F3_9GAMM</name>
<evidence type="ECO:0000259" key="7">
    <source>
        <dbReference type="Pfam" id="PF08281"/>
    </source>
</evidence>
<dbReference type="CDD" id="cd06171">
    <property type="entry name" value="Sigma70_r4"/>
    <property type="match status" value="1"/>
</dbReference>
<keyword evidence="3" id="KW-0731">Sigma factor</keyword>
<keyword evidence="9" id="KW-1185">Reference proteome</keyword>
<evidence type="ECO:0000256" key="3">
    <source>
        <dbReference type="ARBA" id="ARBA00023082"/>
    </source>
</evidence>
<evidence type="ECO:0000256" key="4">
    <source>
        <dbReference type="ARBA" id="ARBA00023125"/>
    </source>
</evidence>
<dbReference type="Pfam" id="PF08281">
    <property type="entry name" value="Sigma70_r4_2"/>
    <property type="match status" value="1"/>
</dbReference>
<comment type="caution">
    <text evidence="8">The sequence shown here is derived from an EMBL/GenBank/DDBJ whole genome shotgun (WGS) entry which is preliminary data.</text>
</comment>
<protein>
    <recommendedName>
        <fullName evidence="10">RNA polymerase subunit sigma-24</fullName>
    </recommendedName>
</protein>
<dbReference type="InterPro" id="IPR014284">
    <property type="entry name" value="RNA_pol_sigma-70_dom"/>
</dbReference>
<organism evidence="8 9">
    <name type="scientific">Kangiella taiwanensis</name>
    <dbReference type="NCBI Taxonomy" id="1079179"/>
    <lineage>
        <taxon>Bacteria</taxon>
        <taxon>Pseudomonadati</taxon>
        <taxon>Pseudomonadota</taxon>
        <taxon>Gammaproteobacteria</taxon>
        <taxon>Kangiellales</taxon>
        <taxon>Kangiellaceae</taxon>
        <taxon>Kangiella</taxon>
    </lineage>
</organism>
<accession>A0ABP8I2F3</accession>
<feature type="domain" description="RNA polymerase sigma factor 70 region 4 type 2" evidence="7">
    <location>
        <begin position="117"/>
        <end position="169"/>
    </location>
</feature>